<proteinExistence type="predicted"/>
<reference evidence="2 3" key="1">
    <citation type="submission" date="2019-05" db="EMBL/GenBank/DDBJ databases">
        <title>Mikania micrantha, genome provides insights into the molecular mechanism of rapid growth.</title>
        <authorList>
            <person name="Liu B."/>
        </authorList>
    </citation>
    <scope>NUCLEOTIDE SEQUENCE [LARGE SCALE GENOMIC DNA]</scope>
    <source>
        <strain evidence="2">NLD-2019</strain>
        <tissue evidence="2">Leaf</tissue>
    </source>
</reference>
<accession>A0A5N6M8J8</accession>
<keyword evidence="3" id="KW-1185">Reference proteome</keyword>
<organism evidence="2 3">
    <name type="scientific">Mikania micrantha</name>
    <name type="common">bitter vine</name>
    <dbReference type="NCBI Taxonomy" id="192012"/>
    <lineage>
        <taxon>Eukaryota</taxon>
        <taxon>Viridiplantae</taxon>
        <taxon>Streptophyta</taxon>
        <taxon>Embryophyta</taxon>
        <taxon>Tracheophyta</taxon>
        <taxon>Spermatophyta</taxon>
        <taxon>Magnoliopsida</taxon>
        <taxon>eudicotyledons</taxon>
        <taxon>Gunneridae</taxon>
        <taxon>Pentapetalae</taxon>
        <taxon>asterids</taxon>
        <taxon>campanulids</taxon>
        <taxon>Asterales</taxon>
        <taxon>Asteraceae</taxon>
        <taxon>Asteroideae</taxon>
        <taxon>Heliantheae alliance</taxon>
        <taxon>Eupatorieae</taxon>
        <taxon>Mikania</taxon>
    </lineage>
</organism>
<name>A0A5N6M8J8_9ASTR</name>
<evidence type="ECO:0000256" key="1">
    <source>
        <dbReference type="SAM" id="MobiDB-lite"/>
    </source>
</evidence>
<sequence length="198" mass="21879">MSSQGGFGDDEDDEDYPPPPPPVAASPPPQPQPHHHGLRFPSPPPIVNLTPSSPSTSVTVVVLAIDLTTITVVVFRSNCLQLVLELLVSFRTTAQFAGRLILVQRTEEEEITATPIDFMASSSTNRKMEPRRSAGRDEWSRSQNEFWRLEKAAVAALLLWVSDGCRWGVRWLPVGCAVAGGVELRECRVDRELLEFGF</sequence>
<feature type="region of interest" description="Disordered" evidence="1">
    <location>
        <begin position="1"/>
        <end position="48"/>
    </location>
</feature>
<comment type="caution">
    <text evidence="2">The sequence shown here is derived from an EMBL/GenBank/DDBJ whole genome shotgun (WGS) entry which is preliminary data.</text>
</comment>
<dbReference type="AlphaFoldDB" id="A0A5N6M8J8"/>
<protein>
    <submittedName>
        <fullName evidence="2">Uncharacterized protein</fullName>
    </submittedName>
</protein>
<evidence type="ECO:0000313" key="2">
    <source>
        <dbReference type="EMBL" id="KAD3336944.1"/>
    </source>
</evidence>
<dbReference type="Proteomes" id="UP000326396">
    <property type="component" value="Linkage Group LG6"/>
</dbReference>
<gene>
    <name evidence="2" type="ORF">E3N88_32464</name>
</gene>
<dbReference type="EMBL" id="SZYD01000016">
    <property type="protein sequence ID" value="KAD3336944.1"/>
    <property type="molecule type" value="Genomic_DNA"/>
</dbReference>
<evidence type="ECO:0000313" key="3">
    <source>
        <dbReference type="Proteomes" id="UP000326396"/>
    </source>
</evidence>
<feature type="compositionally biased region" description="Pro residues" evidence="1">
    <location>
        <begin position="17"/>
        <end position="32"/>
    </location>
</feature>